<feature type="region of interest" description="Disordered" evidence="1">
    <location>
        <begin position="41"/>
        <end position="111"/>
    </location>
</feature>
<proteinExistence type="predicted"/>
<dbReference type="AlphaFoldDB" id="A0AAV7PRN5"/>
<gene>
    <name evidence="2" type="ORF">NDU88_008356</name>
</gene>
<name>A0AAV7PRN5_PLEWA</name>
<reference evidence="2" key="1">
    <citation type="journal article" date="2022" name="bioRxiv">
        <title>Sequencing and chromosome-scale assembly of the giantPleurodeles waltlgenome.</title>
        <authorList>
            <person name="Brown T."/>
            <person name="Elewa A."/>
            <person name="Iarovenko S."/>
            <person name="Subramanian E."/>
            <person name="Araus A.J."/>
            <person name="Petzold A."/>
            <person name="Susuki M."/>
            <person name="Suzuki K.-i.T."/>
            <person name="Hayashi T."/>
            <person name="Toyoda A."/>
            <person name="Oliveira C."/>
            <person name="Osipova E."/>
            <person name="Leigh N.D."/>
            <person name="Simon A."/>
            <person name="Yun M.H."/>
        </authorList>
    </citation>
    <scope>NUCLEOTIDE SEQUENCE</scope>
    <source>
        <strain evidence="2">20211129_DDA</strain>
        <tissue evidence="2">Liver</tissue>
    </source>
</reference>
<evidence type="ECO:0000313" key="2">
    <source>
        <dbReference type="EMBL" id="KAJ1129997.1"/>
    </source>
</evidence>
<feature type="compositionally biased region" description="Basic and acidic residues" evidence="1">
    <location>
        <begin position="100"/>
        <end position="111"/>
    </location>
</feature>
<keyword evidence="3" id="KW-1185">Reference proteome</keyword>
<protein>
    <submittedName>
        <fullName evidence="2">Uncharacterized protein</fullName>
    </submittedName>
</protein>
<sequence length="111" mass="12227">MIAHMQAEALKHGKDWLRAKMVDTSDESRAQVLEAIALANLPDKEGAAEQSSPPPQKANKHQRSEGKPARKTAKKSTVRVWNTEEDTSATPEYSLARAPAEGEHINTIIKE</sequence>
<evidence type="ECO:0000313" key="3">
    <source>
        <dbReference type="Proteomes" id="UP001066276"/>
    </source>
</evidence>
<evidence type="ECO:0000256" key="1">
    <source>
        <dbReference type="SAM" id="MobiDB-lite"/>
    </source>
</evidence>
<accession>A0AAV7PRN5</accession>
<comment type="caution">
    <text evidence="2">The sequence shown here is derived from an EMBL/GenBank/DDBJ whole genome shotgun (WGS) entry which is preliminary data.</text>
</comment>
<dbReference type="EMBL" id="JANPWB010000011">
    <property type="protein sequence ID" value="KAJ1129997.1"/>
    <property type="molecule type" value="Genomic_DNA"/>
</dbReference>
<organism evidence="2 3">
    <name type="scientific">Pleurodeles waltl</name>
    <name type="common">Iberian ribbed newt</name>
    <dbReference type="NCBI Taxonomy" id="8319"/>
    <lineage>
        <taxon>Eukaryota</taxon>
        <taxon>Metazoa</taxon>
        <taxon>Chordata</taxon>
        <taxon>Craniata</taxon>
        <taxon>Vertebrata</taxon>
        <taxon>Euteleostomi</taxon>
        <taxon>Amphibia</taxon>
        <taxon>Batrachia</taxon>
        <taxon>Caudata</taxon>
        <taxon>Salamandroidea</taxon>
        <taxon>Salamandridae</taxon>
        <taxon>Pleurodelinae</taxon>
        <taxon>Pleurodeles</taxon>
    </lineage>
</organism>
<dbReference type="Proteomes" id="UP001066276">
    <property type="component" value="Chromosome 7"/>
</dbReference>